<dbReference type="AlphaFoldDB" id="A0A1M5YCG7"/>
<dbReference type="SMART" id="SM00346">
    <property type="entry name" value="HTH_ICLR"/>
    <property type="match status" value="1"/>
</dbReference>
<reference evidence="6 7" key="1">
    <citation type="submission" date="2016-11" db="EMBL/GenBank/DDBJ databases">
        <authorList>
            <person name="Jaros S."/>
            <person name="Januszkiewicz K."/>
            <person name="Wedrychowicz H."/>
        </authorList>
    </citation>
    <scope>NUCLEOTIDE SEQUENCE [LARGE SCALE GENOMIC DNA]</scope>
    <source>
        <strain evidence="6 7">GAS138</strain>
    </source>
</reference>
<keyword evidence="2" id="KW-0238">DNA-binding</keyword>
<dbReference type="SUPFAM" id="SSF55781">
    <property type="entry name" value="GAF domain-like"/>
    <property type="match status" value="1"/>
</dbReference>
<dbReference type="PANTHER" id="PTHR30136">
    <property type="entry name" value="HELIX-TURN-HELIX TRANSCRIPTIONAL REGULATOR, ICLR FAMILY"/>
    <property type="match status" value="1"/>
</dbReference>
<keyword evidence="3" id="KW-0804">Transcription</keyword>
<dbReference type="PROSITE" id="PS51077">
    <property type="entry name" value="HTH_ICLR"/>
    <property type="match status" value="1"/>
</dbReference>
<dbReference type="InterPro" id="IPR005471">
    <property type="entry name" value="Tscrpt_reg_IclR_N"/>
</dbReference>
<dbReference type="InterPro" id="IPR036390">
    <property type="entry name" value="WH_DNA-bd_sf"/>
</dbReference>
<dbReference type="Proteomes" id="UP000189796">
    <property type="component" value="Chromosome I"/>
</dbReference>
<dbReference type="EMBL" id="LT670817">
    <property type="protein sequence ID" value="SHI09656.1"/>
    <property type="molecule type" value="Genomic_DNA"/>
</dbReference>
<organism evidence="6 7">
    <name type="scientific">Bradyrhizobium erythrophlei</name>
    <dbReference type="NCBI Taxonomy" id="1437360"/>
    <lineage>
        <taxon>Bacteria</taxon>
        <taxon>Pseudomonadati</taxon>
        <taxon>Pseudomonadota</taxon>
        <taxon>Alphaproteobacteria</taxon>
        <taxon>Hyphomicrobiales</taxon>
        <taxon>Nitrobacteraceae</taxon>
        <taxon>Bradyrhizobium</taxon>
    </lineage>
</organism>
<dbReference type="Gene3D" id="1.10.10.10">
    <property type="entry name" value="Winged helix-like DNA-binding domain superfamily/Winged helix DNA-binding domain"/>
    <property type="match status" value="1"/>
</dbReference>
<evidence type="ECO:0000259" key="5">
    <source>
        <dbReference type="PROSITE" id="PS51078"/>
    </source>
</evidence>
<evidence type="ECO:0000256" key="1">
    <source>
        <dbReference type="ARBA" id="ARBA00023015"/>
    </source>
</evidence>
<dbReference type="GO" id="GO:0045892">
    <property type="term" value="P:negative regulation of DNA-templated transcription"/>
    <property type="evidence" value="ECO:0007669"/>
    <property type="project" value="TreeGrafter"/>
</dbReference>
<keyword evidence="1" id="KW-0805">Transcription regulation</keyword>
<name>A0A1M5YCG7_9BRAD</name>
<dbReference type="GO" id="GO:0003700">
    <property type="term" value="F:DNA-binding transcription factor activity"/>
    <property type="evidence" value="ECO:0007669"/>
    <property type="project" value="TreeGrafter"/>
</dbReference>
<accession>A0A1M5YCG7</accession>
<dbReference type="GO" id="GO:0003677">
    <property type="term" value="F:DNA binding"/>
    <property type="evidence" value="ECO:0007669"/>
    <property type="project" value="UniProtKB-KW"/>
</dbReference>
<proteinExistence type="predicted"/>
<dbReference type="InterPro" id="IPR014757">
    <property type="entry name" value="Tscrpt_reg_IclR_C"/>
</dbReference>
<dbReference type="RefSeq" id="WP_245332424.1">
    <property type="nucleotide sequence ID" value="NZ_LT670817.1"/>
</dbReference>
<evidence type="ECO:0000259" key="4">
    <source>
        <dbReference type="PROSITE" id="PS51077"/>
    </source>
</evidence>
<sequence>MGAESQSVARAVDILELLAENGSLGVRDIARRMTLSPTIVHRLLSTLASTGFAEQAPDTQKYRIGYRAFRIGCSFLSQNDLDRASTPELVALAEQHQVNSFLGVLRDHAVVYLKVVKSNGPIAINNAPGSLALPHSTAFGKVLLAALSDKQVAEVMGREPYKKLTRKTKVSLRALLSELREIRVTGIAISDEENLPNVYSVGAAVRDASGAVVASLSGAVPRQGLHKRDIDNLCVLVKNAADSVSRKMGAPPASLATRGARA</sequence>
<dbReference type="Pfam" id="PF09339">
    <property type="entry name" value="HTH_IclR"/>
    <property type="match status" value="1"/>
</dbReference>
<dbReference type="PANTHER" id="PTHR30136:SF24">
    <property type="entry name" value="HTH-TYPE TRANSCRIPTIONAL REPRESSOR ALLR"/>
    <property type="match status" value="1"/>
</dbReference>
<dbReference type="InterPro" id="IPR029016">
    <property type="entry name" value="GAF-like_dom_sf"/>
</dbReference>
<feature type="domain" description="IclR-ED" evidence="5">
    <location>
        <begin position="67"/>
        <end position="250"/>
    </location>
</feature>
<protein>
    <submittedName>
        <fullName evidence="6">Transcriptional regulator, IclR family</fullName>
    </submittedName>
</protein>
<evidence type="ECO:0000313" key="7">
    <source>
        <dbReference type="Proteomes" id="UP000189796"/>
    </source>
</evidence>
<evidence type="ECO:0000256" key="2">
    <source>
        <dbReference type="ARBA" id="ARBA00023125"/>
    </source>
</evidence>
<feature type="domain" description="HTH iclR-type" evidence="4">
    <location>
        <begin position="5"/>
        <end position="66"/>
    </location>
</feature>
<evidence type="ECO:0000313" key="6">
    <source>
        <dbReference type="EMBL" id="SHI09656.1"/>
    </source>
</evidence>
<dbReference type="InterPro" id="IPR050707">
    <property type="entry name" value="HTH_MetabolicPath_Reg"/>
</dbReference>
<gene>
    <name evidence="6" type="ORF">SAMN05443248_8149</name>
</gene>
<evidence type="ECO:0000256" key="3">
    <source>
        <dbReference type="ARBA" id="ARBA00023163"/>
    </source>
</evidence>
<dbReference type="SUPFAM" id="SSF46785">
    <property type="entry name" value="Winged helix' DNA-binding domain"/>
    <property type="match status" value="1"/>
</dbReference>
<dbReference type="FunFam" id="1.10.10.10:FF:000056">
    <property type="entry name" value="IclR family transcriptional regulator"/>
    <property type="match status" value="1"/>
</dbReference>
<dbReference type="Pfam" id="PF01614">
    <property type="entry name" value="IclR_C"/>
    <property type="match status" value="1"/>
</dbReference>
<dbReference type="Gene3D" id="3.30.450.40">
    <property type="match status" value="1"/>
</dbReference>
<dbReference type="PROSITE" id="PS51078">
    <property type="entry name" value="ICLR_ED"/>
    <property type="match status" value="1"/>
</dbReference>
<dbReference type="InterPro" id="IPR036388">
    <property type="entry name" value="WH-like_DNA-bd_sf"/>
</dbReference>